<protein>
    <submittedName>
        <fullName evidence="1">Uncharacterized protein</fullName>
    </submittedName>
</protein>
<dbReference type="AlphaFoldDB" id="A0A0C9YBJ3"/>
<evidence type="ECO:0000313" key="2">
    <source>
        <dbReference type="Proteomes" id="UP000054018"/>
    </source>
</evidence>
<dbReference type="HOGENOM" id="CLU_1489566_0_0_1"/>
<evidence type="ECO:0000313" key="1">
    <source>
        <dbReference type="EMBL" id="KIK22110.1"/>
    </source>
</evidence>
<gene>
    <name evidence="1" type="ORF">PISMIDRAFT_513007</name>
</gene>
<sequence length="181" mass="20541">MLKITVQTALKWTEDDMRNNLRGGLQTVHDALAVPEIGKTQELLRSRWTYDNAVLGTMQQIRDFETVRQIDEQLFEQIFQAFSGNHDGGLMVRNSREFSTLHHALSCYYEDASKIRDQKSSAVKAGNFAAFFIQPPFLSPGDPDIKYETRIFRSSSEPVLPLIVGASTSRTATSWSRLRVI</sequence>
<dbReference type="Proteomes" id="UP000054018">
    <property type="component" value="Unassembled WGS sequence"/>
</dbReference>
<reference evidence="1 2" key="1">
    <citation type="submission" date="2014-04" db="EMBL/GenBank/DDBJ databases">
        <authorList>
            <consortium name="DOE Joint Genome Institute"/>
            <person name="Kuo A."/>
            <person name="Kohler A."/>
            <person name="Costa M.D."/>
            <person name="Nagy L.G."/>
            <person name="Floudas D."/>
            <person name="Copeland A."/>
            <person name="Barry K.W."/>
            <person name="Cichocki N."/>
            <person name="Veneault-Fourrey C."/>
            <person name="LaButti K."/>
            <person name="Lindquist E.A."/>
            <person name="Lipzen A."/>
            <person name="Lundell T."/>
            <person name="Morin E."/>
            <person name="Murat C."/>
            <person name="Sun H."/>
            <person name="Tunlid A."/>
            <person name="Henrissat B."/>
            <person name="Grigoriev I.V."/>
            <person name="Hibbett D.S."/>
            <person name="Martin F."/>
            <person name="Nordberg H.P."/>
            <person name="Cantor M.N."/>
            <person name="Hua S.X."/>
        </authorList>
    </citation>
    <scope>NUCLEOTIDE SEQUENCE [LARGE SCALE GENOMIC DNA]</scope>
    <source>
        <strain evidence="1 2">441</strain>
    </source>
</reference>
<organism evidence="1 2">
    <name type="scientific">Pisolithus microcarpus 441</name>
    <dbReference type="NCBI Taxonomy" id="765257"/>
    <lineage>
        <taxon>Eukaryota</taxon>
        <taxon>Fungi</taxon>
        <taxon>Dikarya</taxon>
        <taxon>Basidiomycota</taxon>
        <taxon>Agaricomycotina</taxon>
        <taxon>Agaricomycetes</taxon>
        <taxon>Agaricomycetidae</taxon>
        <taxon>Boletales</taxon>
        <taxon>Sclerodermatineae</taxon>
        <taxon>Pisolithaceae</taxon>
        <taxon>Pisolithus</taxon>
    </lineage>
</organism>
<accession>A0A0C9YBJ3</accession>
<name>A0A0C9YBJ3_9AGAM</name>
<proteinExistence type="predicted"/>
<reference evidence="2" key="2">
    <citation type="submission" date="2015-01" db="EMBL/GenBank/DDBJ databases">
        <title>Evolutionary Origins and Diversification of the Mycorrhizal Mutualists.</title>
        <authorList>
            <consortium name="DOE Joint Genome Institute"/>
            <consortium name="Mycorrhizal Genomics Consortium"/>
            <person name="Kohler A."/>
            <person name="Kuo A."/>
            <person name="Nagy L.G."/>
            <person name="Floudas D."/>
            <person name="Copeland A."/>
            <person name="Barry K.W."/>
            <person name="Cichocki N."/>
            <person name="Veneault-Fourrey C."/>
            <person name="LaButti K."/>
            <person name="Lindquist E.A."/>
            <person name="Lipzen A."/>
            <person name="Lundell T."/>
            <person name="Morin E."/>
            <person name="Murat C."/>
            <person name="Riley R."/>
            <person name="Ohm R."/>
            <person name="Sun H."/>
            <person name="Tunlid A."/>
            <person name="Henrissat B."/>
            <person name="Grigoriev I.V."/>
            <person name="Hibbett D.S."/>
            <person name="Martin F."/>
        </authorList>
    </citation>
    <scope>NUCLEOTIDE SEQUENCE [LARGE SCALE GENOMIC DNA]</scope>
    <source>
        <strain evidence="2">441</strain>
    </source>
</reference>
<dbReference type="EMBL" id="KN833743">
    <property type="protein sequence ID" value="KIK22110.1"/>
    <property type="molecule type" value="Genomic_DNA"/>
</dbReference>
<keyword evidence="2" id="KW-1185">Reference proteome</keyword>